<reference evidence="1 2" key="1">
    <citation type="submission" date="2019-09" db="EMBL/GenBank/DDBJ databases">
        <title>Polymorphobacter sp. isolated from a lake in China.</title>
        <authorList>
            <person name="Liu Z."/>
        </authorList>
    </citation>
    <scope>NUCLEOTIDE SEQUENCE [LARGE SCALE GENOMIC DNA]</scope>
    <source>
        <strain evidence="1 2">D40P</strain>
    </source>
</reference>
<dbReference type="OrthoDB" id="121633at2"/>
<keyword evidence="2" id="KW-1185">Reference proteome</keyword>
<evidence type="ECO:0000313" key="2">
    <source>
        <dbReference type="Proteomes" id="UP000481327"/>
    </source>
</evidence>
<name>A0A7C9GNQ5_9SPHN</name>
<evidence type="ECO:0000313" key="1">
    <source>
        <dbReference type="EMBL" id="MQT16917.1"/>
    </source>
</evidence>
<dbReference type="AlphaFoldDB" id="A0A7C9GNQ5"/>
<dbReference type="RefSeq" id="WP_152577358.1">
    <property type="nucleotide sequence ID" value="NZ_JAATJI010000001.1"/>
</dbReference>
<gene>
    <name evidence="1" type="ORF">F3168_06560</name>
</gene>
<dbReference type="EMBL" id="WIOL01000002">
    <property type="protein sequence ID" value="MQT16917.1"/>
    <property type="molecule type" value="Genomic_DNA"/>
</dbReference>
<organism evidence="1 2">
    <name type="scientific">Sandarakinorhabdus fusca</name>
    <dbReference type="NCBI Taxonomy" id="1439888"/>
    <lineage>
        <taxon>Bacteria</taxon>
        <taxon>Pseudomonadati</taxon>
        <taxon>Pseudomonadota</taxon>
        <taxon>Alphaproteobacteria</taxon>
        <taxon>Sphingomonadales</taxon>
        <taxon>Sphingosinicellaceae</taxon>
        <taxon>Sandarakinorhabdus</taxon>
    </lineage>
</organism>
<evidence type="ECO:0008006" key="3">
    <source>
        <dbReference type="Google" id="ProtNLM"/>
    </source>
</evidence>
<protein>
    <recommendedName>
        <fullName evidence="3">HPF/RaiA family ribosome-associated protein</fullName>
    </recommendedName>
</protein>
<accession>A0A7C9GNQ5</accession>
<comment type="caution">
    <text evidence="1">The sequence shown here is derived from an EMBL/GenBank/DDBJ whole genome shotgun (WGS) entry which is preliminary data.</text>
</comment>
<sequence>MLVQVNSDNHINAGEDTVAEIEADVRRRLDRYASRLTRVELHFRDVNADSNVGDDKLCTMEARPNGLDPLTVTASAATIGQASAGAAAKLLVALERTFGKLTSRKGH</sequence>
<proteinExistence type="predicted"/>
<dbReference type="Proteomes" id="UP000481327">
    <property type="component" value="Unassembled WGS sequence"/>
</dbReference>